<gene>
    <name evidence="1" type="ORF">HK414_02860</name>
</gene>
<evidence type="ECO:0000313" key="2">
    <source>
        <dbReference type="Proteomes" id="UP000500826"/>
    </source>
</evidence>
<organism evidence="1 2">
    <name type="scientific">Ramlibacter terrae</name>
    <dbReference type="NCBI Taxonomy" id="2732511"/>
    <lineage>
        <taxon>Bacteria</taxon>
        <taxon>Pseudomonadati</taxon>
        <taxon>Pseudomonadota</taxon>
        <taxon>Betaproteobacteria</taxon>
        <taxon>Burkholderiales</taxon>
        <taxon>Comamonadaceae</taxon>
        <taxon>Ramlibacter</taxon>
    </lineage>
</organism>
<protein>
    <submittedName>
        <fullName evidence="1">Cadherin-like domain-containing protein</fullName>
    </submittedName>
</protein>
<sequence length="160" mass="15615">MISLVVTPVVDAVNNTISVAEDGSVTTPVLLNDAFSGTPSITAVTNGANGTVTIVDAAAGTVQYTPNANFSGTDSYTYTVTSGGVTETATVSVTVTSVNDAPVFGGNSTGIGNEDAGVISGVLTATDADGMTNPGYVVTSAAGHGTASIDAITGATELHP</sequence>
<accession>A0ABX6P0A9</accession>
<evidence type="ECO:0000313" key="1">
    <source>
        <dbReference type="EMBL" id="QJW83473.1"/>
    </source>
</evidence>
<reference evidence="1 2" key="2">
    <citation type="submission" date="2020-05" db="EMBL/GenBank/DDBJ databases">
        <authorList>
            <person name="Khan S.A."/>
            <person name="Jeon C.O."/>
            <person name="Chun B.H."/>
        </authorList>
    </citation>
    <scope>NUCLEOTIDE SEQUENCE [LARGE SCALE GENOMIC DNA]</scope>
    <source>
        <strain evidence="1 2">H242</strain>
    </source>
</reference>
<dbReference type="Pfam" id="PF17963">
    <property type="entry name" value="Big_9"/>
    <property type="match status" value="1"/>
</dbReference>
<dbReference type="EMBL" id="CP053418">
    <property type="protein sequence ID" value="QJW83473.1"/>
    <property type="molecule type" value="Genomic_DNA"/>
</dbReference>
<reference evidence="1 2" key="1">
    <citation type="submission" date="2020-05" db="EMBL/GenBank/DDBJ databases">
        <title>Ramlibacter rhizophilus sp. nov., isolated from rhizosphere soil of national flower Mugunghwa from South Korea.</title>
        <authorList>
            <person name="Zheng-Fei Y."/>
            <person name="Huan T."/>
        </authorList>
    </citation>
    <scope>NUCLEOTIDE SEQUENCE [LARGE SCALE GENOMIC DNA]</scope>
    <source>
        <strain evidence="1 2">H242</strain>
    </source>
</reference>
<dbReference type="Gene3D" id="2.60.40.3440">
    <property type="match status" value="1"/>
</dbReference>
<proteinExistence type="predicted"/>
<keyword evidence="2" id="KW-1185">Reference proteome</keyword>
<dbReference type="Proteomes" id="UP000500826">
    <property type="component" value="Chromosome"/>
</dbReference>
<name>A0ABX6P0A9_9BURK</name>